<dbReference type="EMBL" id="WOFE01000001">
    <property type="protein sequence ID" value="MBM5570122.1"/>
    <property type="molecule type" value="Genomic_DNA"/>
</dbReference>
<dbReference type="Proteomes" id="UP001195660">
    <property type="component" value="Unassembled WGS sequence"/>
</dbReference>
<dbReference type="EC" id="2.7.7.65" evidence="1"/>
<dbReference type="RefSeq" id="WP_203569442.1">
    <property type="nucleotide sequence ID" value="NZ_WOFE01000001.1"/>
</dbReference>
<sequence>MKKENNSHPIQAGLFLVLYVLAGELSIQLGTINPGNMAIVWLAAGIGLFSVLRFQKLGIALVFIGSFIINTPHLFQGDWRAQIGLIALSGLLFASIDTLQSSFAAQSYLRLEKEYSTKLWTQPSLLPKVWLHVCFIPALISMPLFIIFMLARGLIPSDINSIILRATILLLADTSGLLLLTPLYPYLKAGTLFAEFRRSFWYLLAIIPPILLNFFVLDRVLALILPLMIVIAVQFRMAATNLGLLIITQLCIFFTVQGYGDWAKQNLVVSLLQIQIFVFSVSLALQYLAQAQTQIMLHREQLETEVQSRTESLAALNAELTTLATTDELTRLPNRREWQVKASQAILQARRYQQALSVMMIDVDHFKHINDRYGHLTGDSVLKTIAQICQQNIRGPDSAARWGGEEFVILLPETDQTQALIVAEKVRLAVAQYVHSSLEHETFHVTVSLGITSLLPGDTTLDNLISRADQAMYQAKAAGRNCIKSSETLSTNYLQRNKTS</sequence>
<dbReference type="CDD" id="cd01949">
    <property type="entry name" value="GGDEF"/>
    <property type="match status" value="1"/>
</dbReference>
<feature type="transmembrane region" description="Helical" evidence="3">
    <location>
        <begin position="242"/>
        <end position="260"/>
    </location>
</feature>
<evidence type="ECO:0000259" key="4">
    <source>
        <dbReference type="PROSITE" id="PS50887"/>
    </source>
</evidence>
<gene>
    <name evidence="5" type="ORF">GM173_00845</name>
</gene>
<dbReference type="NCBIfam" id="TIGR00254">
    <property type="entry name" value="GGDEF"/>
    <property type="match status" value="1"/>
</dbReference>
<evidence type="ECO:0000313" key="6">
    <source>
        <dbReference type="Proteomes" id="UP001195660"/>
    </source>
</evidence>
<keyword evidence="3" id="KW-0472">Membrane</keyword>
<dbReference type="InterPro" id="IPR000160">
    <property type="entry name" value="GGDEF_dom"/>
</dbReference>
<dbReference type="PROSITE" id="PS50887">
    <property type="entry name" value="GGDEF"/>
    <property type="match status" value="1"/>
</dbReference>
<comment type="catalytic activity">
    <reaction evidence="2">
        <text>2 GTP = 3',3'-c-di-GMP + 2 diphosphate</text>
        <dbReference type="Rhea" id="RHEA:24898"/>
        <dbReference type="ChEBI" id="CHEBI:33019"/>
        <dbReference type="ChEBI" id="CHEBI:37565"/>
        <dbReference type="ChEBI" id="CHEBI:58805"/>
        <dbReference type="EC" id="2.7.7.65"/>
    </reaction>
</comment>
<feature type="transmembrane region" description="Helical" evidence="3">
    <location>
        <begin position="85"/>
        <end position="109"/>
    </location>
</feature>
<keyword evidence="6" id="KW-1185">Reference proteome</keyword>
<dbReference type="SMART" id="SM00267">
    <property type="entry name" value="GGDEF"/>
    <property type="match status" value="1"/>
</dbReference>
<accession>A0ABS2C7I1</accession>
<dbReference type="SUPFAM" id="SSF55073">
    <property type="entry name" value="Nucleotide cyclase"/>
    <property type="match status" value="1"/>
</dbReference>
<organism evidence="5 6">
    <name type="scientific">Deefgea chitinilytica</name>
    <dbReference type="NCBI Taxonomy" id="570276"/>
    <lineage>
        <taxon>Bacteria</taxon>
        <taxon>Pseudomonadati</taxon>
        <taxon>Pseudomonadota</taxon>
        <taxon>Betaproteobacteria</taxon>
        <taxon>Neisseriales</taxon>
        <taxon>Chitinibacteraceae</taxon>
        <taxon>Deefgea</taxon>
    </lineage>
</organism>
<evidence type="ECO:0000256" key="1">
    <source>
        <dbReference type="ARBA" id="ARBA00012528"/>
    </source>
</evidence>
<dbReference type="InterPro" id="IPR043128">
    <property type="entry name" value="Rev_trsase/Diguanyl_cyclase"/>
</dbReference>
<dbReference type="PANTHER" id="PTHR45138:SF9">
    <property type="entry name" value="DIGUANYLATE CYCLASE DGCM-RELATED"/>
    <property type="match status" value="1"/>
</dbReference>
<dbReference type="InterPro" id="IPR050469">
    <property type="entry name" value="Diguanylate_Cyclase"/>
</dbReference>
<protein>
    <recommendedName>
        <fullName evidence="1">diguanylate cyclase</fullName>
        <ecNumber evidence="1">2.7.7.65</ecNumber>
    </recommendedName>
</protein>
<reference evidence="5 6" key="1">
    <citation type="submission" date="2019-11" db="EMBL/GenBank/DDBJ databases">
        <title>Novel Deefgea species.</title>
        <authorList>
            <person name="Han J.-H."/>
        </authorList>
    </citation>
    <scope>NUCLEOTIDE SEQUENCE [LARGE SCALE GENOMIC DNA]</scope>
    <source>
        <strain evidence="5 6">LMG 24817</strain>
    </source>
</reference>
<comment type="caution">
    <text evidence="5">The sequence shown here is derived from an EMBL/GenBank/DDBJ whole genome shotgun (WGS) entry which is preliminary data.</text>
</comment>
<feature type="transmembrane region" description="Helical" evidence="3">
    <location>
        <begin position="129"/>
        <end position="150"/>
    </location>
</feature>
<feature type="transmembrane region" description="Helical" evidence="3">
    <location>
        <begin position="266"/>
        <end position="289"/>
    </location>
</feature>
<feature type="transmembrane region" description="Helical" evidence="3">
    <location>
        <begin position="38"/>
        <end position="64"/>
    </location>
</feature>
<evidence type="ECO:0000313" key="5">
    <source>
        <dbReference type="EMBL" id="MBM5570122.1"/>
    </source>
</evidence>
<dbReference type="Pfam" id="PF00990">
    <property type="entry name" value="GGDEF"/>
    <property type="match status" value="1"/>
</dbReference>
<proteinExistence type="predicted"/>
<feature type="domain" description="GGDEF" evidence="4">
    <location>
        <begin position="354"/>
        <end position="488"/>
    </location>
</feature>
<dbReference type="PANTHER" id="PTHR45138">
    <property type="entry name" value="REGULATORY COMPONENTS OF SENSORY TRANSDUCTION SYSTEM"/>
    <property type="match status" value="1"/>
</dbReference>
<feature type="transmembrane region" description="Helical" evidence="3">
    <location>
        <begin position="162"/>
        <end position="180"/>
    </location>
</feature>
<feature type="transmembrane region" description="Helical" evidence="3">
    <location>
        <begin position="12"/>
        <end position="32"/>
    </location>
</feature>
<dbReference type="Gene3D" id="3.30.70.270">
    <property type="match status" value="1"/>
</dbReference>
<evidence type="ECO:0000256" key="3">
    <source>
        <dbReference type="SAM" id="Phobius"/>
    </source>
</evidence>
<name>A0ABS2C7I1_9NEIS</name>
<keyword evidence="3" id="KW-0812">Transmembrane</keyword>
<dbReference type="InterPro" id="IPR029787">
    <property type="entry name" value="Nucleotide_cyclase"/>
</dbReference>
<feature type="transmembrane region" description="Helical" evidence="3">
    <location>
        <begin position="200"/>
        <end position="230"/>
    </location>
</feature>
<keyword evidence="3" id="KW-1133">Transmembrane helix</keyword>
<evidence type="ECO:0000256" key="2">
    <source>
        <dbReference type="ARBA" id="ARBA00034247"/>
    </source>
</evidence>